<dbReference type="PANTHER" id="PTHR33619:SF3">
    <property type="entry name" value="POLYSACCHARIDE EXPORT PROTEIN GFCE-RELATED"/>
    <property type="match status" value="1"/>
</dbReference>
<comment type="subcellular location">
    <subcellularLocation>
        <location evidence="1">Cell outer membrane</location>
        <topology evidence="1">Multi-pass membrane protein</topology>
    </subcellularLocation>
</comment>
<name>A0A1W1E5A5_9ZZZZ</name>
<dbReference type="EMBL" id="FPHZ01000191">
    <property type="protein sequence ID" value="SFV88926.1"/>
    <property type="molecule type" value="Genomic_DNA"/>
</dbReference>
<keyword evidence="5" id="KW-0762">Sugar transport</keyword>
<dbReference type="GO" id="GO:0015288">
    <property type="term" value="F:porin activity"/>
    <property type="evidence" value="ECO:0007669"/>
    <property type="project" value="UniProtKB-KW"/>
</dbReference>
<evidence type="ECO:0000256" key="2">
    <source>
        <dbReference type="ARBA" id="ARBA00009450"/>
    </source>
</evidence>
<evidence type="ECO:0000256" key="6">
    <source>
        <dbReference type="ARBA" id="ARBA00022692"/>
    </source>
</evidence>
<keyword evidence="11" id="KW-0472">Membrane</keyword>
<dbReference type="InterPro" id="IPR003715">
    <property type="entry name" value="Poly_export_N"/>
</dbReference>
<feature type="domain" description="Polysaccharide export protein N-terminal" evidence="15">
    <location>
        <begin position="55"/>
        <end position="139"/>
    </location>
</feature>
<keyword evidence="3" id="KW-0813">Transport</keyword>
<reference evidence="17" key="1">
    <citation type="submission" date="2016-10" db="EMBL/GenBank/DDBJ databases">
        <authorList>
            <person name="de Groot N.N."/>
        </authorList>
    </citation>
    <scope>NUCLEOTIDE SEQUENCE</scope>
</reference>
<feature type="domain" description="SLBB" evidence="16">
    <location>
        <begin position="145"/>
        <end position="227"/>
    </location>
</feature>
<sequence>MNRLGAIILLTIALMLNACSPGIKMDKNIYDGGASDVILITPALVKKLNVNRINNPIYKVGRRDILKIKVWGDENLSTVNNGKNTNIDIGGLIVQNSGMIFYPYIGNVKVIGKSIEQIRILLTQKFSKYITDPQISVNVSEYRSKRVYIMGEVQRPKTYAITNTPMSLLDAMLLGSIDNTTADPQQIYVIRRLEKVKTIIYQFNGESADTMLLAGQFYLKPNDVVFVAPIGVASWNRVISKIFPSTTLNKNIK</sequence>
<evidence type="ECO:0000259" key="15">
    <source>
        <dbReference type="Pfam" id="PF02563"/>
    </source>
</evidence>
<accession>A0A1W1E5A5</accession>
<evidence type="ECO:0000256" key="8">
    <source>
        <dbReference type="ARBA" id="ARBA00023047"/>
    </source>
</evidence>
<organism evidence="17">
    <name type="scientific">hydrothermal vent metagenome</name>
    <dbReference type="NCBI Taxonomy" id="652676"/>
    <lineage>
        <taxon>unclassified sequences</taxon>
        <taxon>metagenomes</taxon>
        <taxon>ecological metagenomes</taxon>
    </lineage>
</organism>
<evidence type="ECO:0000256" key="4">
    <source>
        <dbReference type="ARBA" id="ARBA00022452"/>
    </source>
</evidence>
<evidence type="ECO:0000313" key="17">
    <source>
        <dbReference type="EMBL" id="SFV88926.1"/>
    </source>
</evidence>
<evidence type="ECO:0000256" key="12">
    <source>
        <dbReference type="ARBA" id="ARBA00023139"/>
    </source>
</evidence>
<keyword evidence="7" id="KW-0732">Signal</keyword>
<evidence type="ECO:0000256" key="7">
    <source>
        <dbReference type="ARBA" id="ARBA00022729"/>
    </source>
</evidence>
<evidence type="ECO:0000259" key="16">
    <source>
        <dbReference type="Pfam" id="PF22461"/>
    </source>
</evidence>
<gene>
    <name evidence="17" type="ORF">MNB_SUP05-SYMBIONT-5-482</name>
</gene>
<evidence type="ECO:0000256" key="11">
    <source>
        <dbReference type="ARBA" id="ARBA00023136"/>
    </source>
</evidence>
<comment type="similarity">
    <text evidence="2">Belongs to the BexD/CtrA/VexA family.</text>
</comment>
<evidence type="ECO:0000256" key="13">
    <source>
        <dbReference type="ARBA" id="ARBA00023237"/>
    </source>
</evidence>
<proteinExistence type="inferred from homology"/>
<evidence type="ECO:0000256" key="9">
    <source>
        <dbReference type="ARBA" id="ARBA00023065"/>
    </source>
</evidence>
<evidence type="ECO:0000256" key="3">
    <source>
        <dbReference type="ARBA" id="ARBA00022448"/>
    </source>
</evidence>
<keyword evidence="8" id="KW-0625">Polysaccharide transport</keyword>
<dbReference type="PANTHER" id="PTHR33619">
    <property type="entry name" value="POLYSACCHARIDE EXPORT PROTEIN GFCE-RELATED"/>
    <property type="match status" value="1"/>
</dbReference>
<dbReference type="GO" id="GO:0006811">
    <property type="term" value="P:monoatomic ion transport"/>
    <property type="evidence" value="ECO:0007669"/>
    <property type="project" value="UniProtKB-KW"/>
</dbReference>
<keyword evidence="12" id="KW-0564">Palmitate</keyword>
<dbReference type="InterPro" id="IPR049712">
    <property type="entry name" value="Poly_export"/>
</dbReference>
<keyword evidence="14 17" id="KW-0449">Lipoprotein</keyword>
<evidence type="ECO:0000256" key="14">
    <source>
        <dbReference type="ARBA" id="ARBA00023288"/>
    </source>
</evidence>
<dbReference type="GO" id="GO:0015159">
    <property type="term" value="F:polysaccharide transmembrane transporter activity"/>
    <property type="evidence" value="ECO:0007669"/>
    <property type="project" value="InterPro"/>
</dbReference>
<evidence type="ECO:0000256" key="1">
    <source>
        <dbReference type="ARBA" id="ARBA00004571"/>
    </source>
</evidence>
<protein>
    <submittedName>
        <fullName evidence="17">Polysaccharide export lipoprotein Wza</fullName>
    </submittedName>
</protein>
<keyword evidence="10" id="KW-0626">Porin</keyword>
<keyword evidence="4" id="KW-1134">Transmembrane beta strand</keyword>
<dbReference type="GO" id="GO:0046930">
    <property type="term" value="C:pore complex"/>
    <property type="evidence" value="ECO:0007669"/>
    <property type="project" value="UniProtKB-KW"/>
</dbReference>
<evidence type="ECO:0000256" key="10">
    <source>
        <dbReference type="ARBA" id="ARBA00023114"/>
    </source>
</evidence>
<dbReference type="InterPro" id="IPR054765">
    <property type="entry name" value="SLBB_dom"/>
</dbReference>
<dbReference type="AlphaFoldDB" id="A0A1W1E5A5"/>
<dbReference type="Pfam" id="PF22461">
    <property type="entry name" value="SLBB_2"/>
    <property type="match status" value="1"/>
</dbReference>
<keyword evidence="6" id="KW-0812">Transmembrane</keyword>
<dbReference type="Gene3D" id="3.10.560.10">
    <property type="entry name" value="Outer membrane lipoprotein wza domain like"/>
    <property type="match status" value="1"/>
</dbReference>
<keyword evidence="13" id="KW-0998">Cell outer membrane</keyword>
<dbReference type="Pfam" id="PF02563">
    <property type="entry name" value="Poly_export"/>
    <property type="match status" value="1"/>
</dbReference>
<keyword evidence="9" id="KW-0406">Ion transport</keyword>
<dbReference type="GO" id="GO:0009279">
    <property type="term" value="C:cell outer membrane"/>
    <property type="evidence" value="ECO:0007669"/>
    <property type="project" value="UniProtKB-SubCell"/>
</dbReference>
<evidence type="ECO:0000256" key="5">
    <source>
        <dbReference type="ARBA" id="ARBA00022597"/>
    </source>
</evidence>